<dbReference type="Proteomes" id="UP001500037">
    <property type="component" value="Unassembled WGS sequence"/>
</dbReference>
<evidence type="ECO:0000256" key="1">
    <source>
        <dbReference type="SAM" id="Phobius"/>
    </source>
</evidence>
<protein>
    <submittedName>
        <fullName evidence="2">Uncharacterized protein</fullName>
    </submittedName>
</protein>
<feature type="transmembrane region" description="Helical" evidence="1">
    <location>
        <begin position="12"/>
        <end position="29"/>
    </location>
</feature>
<feature type="transmembrane region" description="Helical" evidence="1">
    <location>
        <begin position="41"/>
        <end position="61"/>
    </location>
</feature>
<reference evidence="2 3" key="1">
    <citation type="journal article" date="2019" name="Int. J. Syst. Evol. Microbiol.">
        <title>The Global Catalogue of Microorganisms (GCM) 10K type strain sequencing project: providing services to taxonomists for standard genome sequencing and annotation.</title>
        <authorList>
            <consortium name="The Broad Institute Genomics Platform"/>
            <consortium name="The Broad Institute Genome Sequencing Center for Infectious Disease"/>
            <person name="Wu L."/>
            <person name="Ma J."/>
        </authorList>
    </citation>
    <scope>NUCLEOTIDE SEQUENCE [LARGE SCALE GENOMIC DNA]</scope>
    <source>
        <strain evidence="2 3">JCM 13004</strain>
    </source>
</reference>
<sequence>MRGRSGLVRAYRPYPLGFFVTTFAFGGYVDEAVGAARGVPVRLLGFAFLAVADLWGGLLLSARFPQLPPSFAIMATAGAAYAATFLRRRTPLLTGGPPAWGASS</sequence>
<proteinExistence type="predicted"/>
<keyword evidence="1" id="KW-1133">Transmembrane helix</keyword>
<keyword evidence="3" id="KW-1185">Reference proteome</keyword>
<feature type="transmembrane region" description="Helical" evidence="1">
    <location>
        <begin position="67"/>
        <end position="86"/>
    </location>
</feature>
<evidence type="ECO:0000313" key="2">
    <source>
        <dbReference type="EMBL" id="GAA1261283.1"/>
    </source>
</evidence>
<keyword evidence="1" id="KW-0472">Membrane</keyword>
<dbReference type="EMBL" id="BAAALF010000144">
    <property type="protein sequence ID" value="GAA1261283.1"/>
    <property type="molecule type" value="Genomic_DNA"/>
</dbReference>
<gene>
    <name evidence="2" type="ORF">GCM10009665_58810</name>
</gene>
<organism evidence="2 3">
    <name type="scientific">Kitasatospora nipponensis</name>
    <dbReference type="NCBI Taxonomy" id="258049"/>
    <lineage>
        <taxon>Bacteria</taxon>
        <taxon>Bacillati</taxon>
        <taxon>Actinomycetota</taxon>
        <taxon>Actinomycetes</taxon>
        <taxon>Kitasatosporales</taxon>
        <taxon>Streptomycetaceae</taxon>
        <taxon>Kitasatospora</taxon>
    </lineage>
</organism>
<accession>A0ABN1WUD6</accession>
<comment type="caution">
    <text evidence="2">The sequence shown here is derived from an EMBL/GenBank/DDBJ whole genome shotgun (WGS) entry which is preliminary data.</text>
</comment>
<name>A0ABN1WUD6_9ACTN</name>
<dbReference type="RefSeq" id="WP_344445084.1">
    <property type="nucleotide sequence ID" value="NZ_BAAALF010000144.1"/>
</dbReference>
<evidence type="ECO:0000313" key="3">
    <source>
        <dbReference type="Proteomes" id="UP001500037"/>
    </source>
</evidence>
<keyword evidence="1" id="KW-0812">Transmembrane</keyword>